<proteinExistence type="predicted"/>
<comment type="caution">
    <text evidence="2">The sequence shown here is derived from an EMBL/GenBank/DDBJ whole genome shotgun (WGS) entry which is preliminary data.</text>
</comment>
<evidence type="ECO:0000313" key="3">
    <source>
        <dbReference type="Proteomes" id="UP000597656"/>
    </source>
</evidence>
<organism evidence="2 3">
    <name type="scientific">Lentzea pudingi</name>
    <dbReference type="NCBI Taxonomy" id="1789439"/>
    <lineage>
        <taxon>Bacteria</taxon>
        <taxon>Bacillati</taxon>
        <taxon>Actinomycetota</taxon>
        <taxon>Actinomycetes</taxon>
        <taxon>Pseudonocardiales</taxon>
        <taxon>Pseudonocardiaceae</taxon>
        <taxon>Lentzea</taxon>
    </lineage>
</organism>
<evidence type="ECO:0000256" key="1">
    <source>
        <dbReference type="SAM" id="MobiDB-lite"/>
    </source>
</evidence>
<sequence>MEWNVPEAMAKSRGFNGAGTTESNVVPDVRVGSGTEPSRGCAPGAVTIAAGILPRPLVVPVASPTSVMPASSDGWWDEVAQ</sequence>
<name>A0ABQ2HYH4_9PSEU</name>
<accession>A0ABQ2HYH4</accession>
<keyword evidence="3" id="KW-1185">Reference proteome</keyword>
<dbReference type="EMBL" id="BMNC01000004">
    <property type="protein sequence ID" value="GGM94499.1"/>
    <property type="molecule type" value="Genomic_DNA"/>
</dbReference>
<protein>
    <submittedName>
        <fullName evidence="2">Uncharacterized protein</fullName>
    </submittedName>
</protein>
<dbReference type="Proteomes" id="UP000597656">
    <property type="component" value="Unassembled WGS sequence"/>
</dbReference>
<reference evidence="3" key="1">
    <citation type="journal article" date="2019" name="Int. J. Syst. Evol. Microbiol.">
        <title>The Global Catalogue of Microorganisms (GCM) 10K type strain sequencing project: providing services to taxonomists for standard genome sequencing and annotation.</title>
        <authorList>
            <consortium name="The Broad Institute Genomics Platform"/>
            <consortium name="The Broad Institute Genome Sequencing Center for Infectious Disease"/>
            <person name="Wu L."/>
            <person name="Ma J."/>
        </authorList>
    </citation>
    <scope>NUCLEOTIDE SEQUENCE [LARGE SCALE GENOMIC DNA]</scope>
    <source>
        <strain evidence="3">CGMCC 4.7319</strain>
    </source>
</reference>
<evidence type="ECO:0000313" key="2">
    <source>
        <dbReference type="EMBL" id="GGM94499.1"/>
    </source>
</evidence>
<feature type="region of interest" description="Disordered" evidence="1">
    <location>
        <begin position="1"/>
        <end position="40"/>
    </location>
</feature>
<gene>
    <name evidence="2" type="ORF">GCM10011609_34960</name>
</gene>